<proteinExistence type="predicted"/>
<dbReference type="AlphaFoldDB" id="A0A848J8I3"/>
<accession>A0A848J8I3</accession>
<dbReference type="Proteomes" id="UP000559010">
    <property type="component" value="Unassembled WGS sequence"/>
</dbReference>
<gene>
    <name evidence="2" type="ORF">HH304_13255</name>
</gene>
<organism evidence="2 3">
    <name type="scientific">Marinigracilibium pacificum</name>
    <dbReference type="NCBI Taxonomy" id="2729599"/>
    <lineage>
        <taxon>Bacteria</taxon>
        <taxon>Pseudomonadati</taxon>
        <taxon>Bacteroidota</taxon>
        <taxon>Cytophagia</taxon>
        <taxon>Cytophagales</taxon>
        <taxon>Flammeovirgaceae</taxon>
        <taxon>Marinigracilibium</taxon>
    </lineage>
</organism>
<evidence type="ECO:0000313" key="3">
    <source>
        <dbReference type="Proteomes" id="UP000559010"/>
    </source>
</evidence>
<feature type="compositionally biased region" description="Acidic residues" evidence="1">
    <location>
        <begin position="111"/>
        <end position="121"/>
    </location>
</feature>
<evidence type="ECO:0008006" key="4">
    <source>
        <dbReference type="Google" id="ProtNLM"/>
    </source>
</evidence>
<reference evidence="2 3" key="1">
    <citation type="submission" date="2020-04" db="EMBL/GenBank/DDBJ databases">
        <title>Flammeovirgaceae bacterium KN852 isolated from deep sea.</title>
        <authorList>
            <person name="Zhang D.-C."/>
        </authorList>
    </citation>
    <scope>NUCLEOTIDE SEQUENCE [LARGE SCALE GENOMIC DNA]</scope>
    <source>
        <strain evidence="2 3">KN852</strain>
    </source>
</reference>
<protein>
    <recommendedName>
        <fullName evidence="4">Outer membrane protein with beta-barrel domain</fullName>
    </recommendedName>
</protein>
<feature type="compositionally biased region" description="Basic and acidic residues" evidence="1">
    <location>
        <begin position="127"/>
        <end position="139"/>
    </location>
</feature>
<evidence type="ECO:0000313" key="2">
    <source>
        <dbReference type="EMBL" id="NMM49372.1"/>
    </source>
</evidence>
<comment type="caution">
    <text evidence="2">The sequence shown here is derived from an EMBL/GenBank/DDBJ whole genome shotgun (WGS) entry which is preliminary data.</text>
</comment>
<name>A0A848J8I3_9BACT</name>
<dbReference type="EMBL" id="JABBNU010000008">
    <property type="protein sequence ID" value="NMM49372.1"/>
    <property type="molecule type" value="Genomic_DNA"/>
</dbReference>
<dbReference type="RefSeq" id="WP_169682439.1">
    <property type="nucleotide sequence ID" value="NZ_JABBNU010000008.1"/>
</dbReference>
<keyword evidence="3" id="KW-1185">Reference proteome</keyword>
<feature type="region of interest" description="Disordered" evidence="1">
    <location>
        <begin position="108"/>
        <end position="147"/>
    </location>
</feature>
<evidence type="ECO:0000256" key="1">
    <source>
        <dbReference type="SAM" id="MobiDB-lite"/>
    </source>
</evidence>
<sequence length="362" mass="41637">MKTRLLYILTLSFITSLISFGQKDTLKLEFSGNNTVIIQYNDSTGLDEIRSYDLNRIVDDYRNHLDSGDSEDFKMIIINNQGDYIRIKRNEKGKIYVIKSDGTTDVRVEGEDYESDDDNDESNYTFEYRKNEKSSDSNRKRPGTKTTGHIEYGLNNWMEGSDFPSGNNQYAVKPWHSARIGGTIENKSSFGGPLFLLWGAGIHWYNFKFEDPATRISKTDNGVIFFSDQTQEYDHIKSKLTASYASLHFVPMLDFSYKKKNVTLDDGTIRKVTKYNKKSFRIGVGGYVGYRLASYSKFTYNLDGDKEKEKDFSSFNMNNFRYGVRGQIGFGDFNFFVDYDLNSVFDDKNAPDLNAVSFGFIF</sequence>